<dbReference type="Proteomes" id="UP001652621">
    <property type="component" value="Unplaced"/>
</dbReference>
<feature type="compositionally biased region" description="Polar residues" evidence="1">
    <location>
        <begin position="30"/>
        <end position="50"/>
    </location>
</feature>
<protein>
    <submittedName>
        <fullName evidence="4">Uncharacterized protein LOC101888536</fullName>
    </submittedName>
</protein>
<dbReference type="VEuPathDB" id="VectorBase:MDOMA2_001794"/>
<organism evidence="2">
    <name type="scientific">Musca domestica</name>
    <name type="common">House fly</name>
    <dbReference type="NCBI Taxonomy" id="7370"/>
    <lineage>
        <taxon>Eukaryota</taxon>
        <taxon>Metazoa</taxon>
        <taxon>Ecdysozoa</taxon>
        <taxon>Arthropoda</taxon>
        <taxon>Hexapoda</taxon>
        <taxon>Insecta</taxon>
        <taxon>Pterygota</taxon>
        <taxon>Neoptera</taxon>
        <taxon>Endopterygota</taxon>
        <taxon>Diptera</taxon>
        <taxon>Brachycera</taxon>
        <taxon>Muscomorpha</taxon>
        <taxon>Muscoidea</taxon>
        <taxon>Muscidae</taxon>
        <taxon>Musca</taxon>
    </lineage>
</organism>
<dbReference type="AlphaFoldDB" id="A0A1I8N687"/>
<gene>
    <name evidence="2" type="primary">101888536</name>
    <name evidence="4" type="synonym">LOC101888536</name>
</gene>
<feature type="region of interest" description="Disordered" evidence="1">
    <location>
        <begin position="11"/>
        <end position="53"/>
    </location>
</feature>
<sequence length="524" mass="58112">MALTVVKYRKSGPGGGVAAGTTPSILMKSKMQTQQPSKQHNQPSSSSPSADANKKSLIKLGSRTGLVINKIPAVIKPAMKRASTVTGDIAHKTPKFSLQTIASTGTPLTSFQWQSTIGGSSTNKKQQIGAAINSLPPNTIIKATSAGSVQNSNGTTTRLTQNLTSSAVVSPVSSMQVRRPTFIIKRDIPERTIRTITLELIEKNPLVHLGVQPSRLPLLKNVICSTANVSLVDCYLTLKKLKQNEEFSLLGEYFEMSEGDVQHAFARTVVRLARYLRYLINWPDSKKYYERHKHLPFAYRQNLSHVQSLIECVEIDIAPGPLQIDCACYKFILSINTNGIISHVSDAFIGHHDDLTIFKASNFKDVIPKYLSLMADPGKAVRRKRKPKTARPQHQQLKIPSINNNGETDSTTDSADESADDLIHDESSQEGRLSKYTASRVAGELASNQTLTVVNKELTSRRMKNFSVPTMRVREPVCRTQMRNMLDNLQEFRILQPLAIKESFVYQYLNEVLIVCAALINLQR</sequence>
<feature type="compositionally biased region" description="Basic residues" evidence="1">
    <location>
        <begin position="380"/>
        <end position="391"/>
    </location>
</feature>
<dbReference type="VEuPathDB" id="VectorBase:MDOA011987"/>
<evidence type="ECO:0000313" key="3">
    <source>
        <dbReference type="Proteomes" id="UP001652621"/>
    </source>
</evidence>
<feature type="compositionally biased region" description="Polar residues" evidence="1">
    <location>
        <begin position="392"/>
        <end position="406"/>
    </location>
</feature>
<accession>A0A1I8N687</accession>
<proteinExistence type="predicted"/>
<name>A0A1I8N687_MUSDO</name>
<keyword evidence="3" id="KW-1185">Reference proteome</keyword>
<evidence type="ECO:0000313" key="2">
    <source>
        <dbReference type="EnsemblMetazoa" id="MDOA011987-PB"/>
    </source>
</evidence>
<feature type="compositionally biased region" description="Basic and acidic residues" evidence="1">
    <location>
        <begin position="421"/>
        <end position="433"/>
    </location>
</feature>
<dbReference type="RefSeq" id="XP_011293599.1">
    <property type="nucleotide sequence ID" value="XM_011295297.2"/>
</dbReference>
<reference evidence="4" key="2">
    <citation type="submission" date="2025-04" db="UniProtKB">
        <authorList>
            <consortium name="RefSeq"/>
        </authorList>
    </citation>
    <scope>IDENTIFICATION</scope>
    <source>
        <strain evidence="4">Aabys</strain>
    </source>
</reference>
<dbReference type="EnsemblMetazoa" id="MDOA011987-RB">
    <property type="protein sequence ID" value="MDOA011987-PB"/>
    <property type="gene ID" value="MDOA011987"/>
</dbReference>
<dbReference type="OrthoDB" id="7782839at2759"/>
<evidence type="ECO:0000256" key="1">
    <source>
        <dbReference type="SAM" id="MobiDB-lite"/>
    </source>
</evidence>
<dbReference type="PANTHER" id="PTHR23080:SF144">
    <property type="entry name" value="SPINDLE AND KINETOCHORE ASSOCIATED COMPLEX SUBUNIT 3"/>
    <property type="match status" value="1"/>
</dbReference>
<reference evidence="2" key="1">
    <citation type="submission" date="2020-05" db="UniProtKB">
        <authorList>
            <consortium name="EnsemblMetazoa"/>
        </authorList>
    </citation>
    <scope>IDENTIFICATION</scope>
    <source>
        <strain evidence="2">Aabys</strain>
    </source>
</reference>
<feature type="region of interest" description="Disordered" evidence="1">
    <location>
        <begin position="378"/>
        <end position="434"/>
    </location>
</feature>
<evidence type="ECO:0000313" key="4">
    <source>
        <dbReference type="RefSeq" id="XP_011293599.1"/>
    </source>
</evidence>
<dbReference type="KEGG" id="mde:101888536"/>
<dbReference type="PANTHER" id="PTHR23080">
    <property type="entry name" value="THAP DOMAIN PROTEIN"/>
    <property type="match status" value="1"/>
</dbReference>